<proteinExistence type="inferred from homology"/>
<dbReference type="NCBIfam" id="TIGR01357">
    <property type="entry name" value="aroB"/>
    <property type="match status" value="1"/>
</dbReference>
<evidence type="ECO:0000256" key="9">
    <source>
        <dbReference type="ARBA" id="ARBA00022833"/>
    </source>
</evidence>
<feature type="binding site" evidence="13">
    <location>
        <position position="255"/>
    </location>
    <ligand>
        <name>Zn(2+)</name>
        <dbReference type="ChEBI" id="CHEBI:29105"/>
    </ligand>
</feature>
<dbReference type="GO" id="GO:0046872">
    <property type="term" value="F:metal ion binding"/>
    <property type="evidence" value="ECO:0007669"/>
    <property type="project" value="UniProtKB-KW"/>
</dbReference>
<keyword evidence="10 13" id="KW-0520">NAD</keyword>
<comment type="cofactor">
    <cofactor evidence="13">
        <name>Co(2+)</name>
        <dbReference type="ChEBI" id="CHEBI:48828"/>
    </cofactor>
    <cofactor evidence="13">
        <name>Zn(2+)</name>
        <dbReference type="ChEBI" id="CHEBI:29105"/>
    </cofactor>
    <text evidence="13">Binds 1 divalent metal cation per subunit. Can use either Co(2+) or Zn(2+).</text>
</comment>
<feature type="binding site" evidence="13">
    <location>
        <begin position="61"/>
        <end position="66"/>
    </location>
    <ligand>
        <name>NAD(+)</name>
        <dbReference type="ChEBI" id="CHEBI:57540"/>
    </ligand>
</feature>
<dbReference type="SUPFAM" id="SSF53067">
    <property type="entry name" value="Actin-like ATPase domain"/>
    <property type="match status" value="2"/>
</dbReference>
<dbReference type="InterPro" id="IPR056179">
    <property type="entry name" value="DHQS_C"/>
</dbReference>
<evidence type="ECO:0000259" key="16">
    <source>
        <dbReference type="Pfam" id="PF24621"/>
    </source>
</evidence>
<comment type="catalytic activity">
    <reaction evidence="1 13">
        <text>7-phospho-2-dehydro-3-deoxy-D-arabino-heptonate = 3-dehydroquinate + phosphate</text>
        <dbReference type="Rhea" id="RHEA:21968"/>
        <dbReference type="ChEBI" id="CHEBI:32364"/>
        <dbReference type="ChEBI" id="CHEBI:43474"/>
        <dbReference type="ChEBI" id="CHEBI:58394"/>
        <dbReference type="EC" id="4.2.3.4"/>
    </reaction>
</comment>
<dbReference type="PANTHER" id="PTHR43622:SF7">
    <property type="entry name" value="3-DEHYDROQUINATE SYNTHASE, CHLOROPLASTIC"/>
    <property type="match status" value="1"/>
</dbReference>
<dbReference type="InterPro" id="IPR043129">
    <property type="entry name" value="ATPase_NBD"/>
</dbReference>
<comment type="cofactor">
    <cofactor evidence="3">
        <name>Zn(2+)</name>
        <dbReference type="ChEBI" id="CHEBI:29105"/>
    </cofactor>
</comment>
<dbReference type="Proteomes" id="UP000230056">
    <property type="component" value="Chromosome"/>
</dbReference>
<comment type="cofactor">
    <cofactor evidence="2 13">
        <name>NAD(+)</name>
        <dbReference type="ChEBI" id="CHEBI:57540"/>
    </cofactor>
</comment>
<dbReference type="HAMAP" id="MF_00110">
    <property type="entry name" value="DHQ_synthase"/>
    <property type="match status" value="1"/>
</dbReference>
<dbReference type="Pfam" id="PF02541">
    <property type="entry name" value="Ppx-GppA"/>
    <property type="match status" value="1"/>
</dbReference>
<evidence type="ECO:0000256" key="11">
    <source>
        <dbReference type="ARBA" id="ARBA00023141"/>
    </source>
</evidence>
<dbReference type="InterPro" id="IPR050071">
    <property type="entry name" value="Dehydroquinate_synthase"/>
</dbReference>
<dbReference type="EMBL" id="CP024699">
    <property type="protein sequence ID" value="ATV58688.1"/>
    <property type="molecule type" value="Genomic_DNA"/>
</dbReference>
<keyword evidence="13" id="KW-0963">Cytoplasm</keyword>
<dbReference type="Gene3D" id="1.20.1090.10">
    <property type="entry name" value="Dehydroquinate synthase-like - alpha domain"/>
    <property type="match status" value="1"/>
</dbReference>
<dbReference type="SUPFAM" id="SSF56796">
    <property type="entry name" value="Dehydroquinate synthase-like"/>
    <property type="match status" value="1"/>
</dbReference>
<keyword evidence="11 13" id="KW-0057">Aromatic amino acid biosynthesis</keyword>
<name>A0A2D3NTF5_9FUSO</name>
<dbReference type="RefSeq" id="WP_100024347.1">
    <property type="nucleotide sequence ID" value="NZ_CP024699.1"/>
</dbReference>
<feature type="binding site" evidence="13">
    <location>
        <position position="238"/>
    </location>
    <ligand>
        <name>Zn(2+)</name>
        <dbReference type="ChEBI" id="CHEBI:29105"/>
    </ligand>
</feature>
<evidence type="ECO:0000313" key="18">
    <source>
        <dbReference type="Proteomes" id="UP000230056"/>
    </source>
</evidence>
<dbReference type="AlphaFoldDB" id="A0A2D3NTF5"/>
<evidence type="ECO:0000256" key="10">
    <source>
        <dbReference type="ARBA" id="ARBA00023027"/>
    </source>
</evidence>
<keyword evidence="9 13" id="KW-0862">Zinc</keyword>
<evidence type="ECO:0000256" key="1">
    <source>
        <dbReference type="ARBA" id="ARBA00001393"/>
    </source>
</evidence>
<dbReference type="CDD" id="cd08195">
    <property type="entry name" value="DHQS"/>
    <property type="match status" value="1"/>
</dbReference>
<keyword evidence="8 13" id="KW-0547">Nucleotide-binding</keyword>
<evidence type="ECO:0000256" key="12">
    <source>
        <dbReference type="ARBA" id="ARBA00023239"/>
    </source>
</evidence>
<evidence type="ECO:0000259" key="14">
    <source>
        <dbReference type="Pfam" id="PF01761"/>
    </source>
</evidence>
<dbReference type="PANTHER" id="PTHR43622">
    <property type="entry name" value="3-DEHYDROQUINATE SYNTHASE"/>
    <property type="match status" value="1"/>
</dbReference>
<evidence type="ECO:0000256" key="8">
    <source>
        <dbReference type="ARBA" id="ARBA00022741"/>
    </source>
</evidence>
<evidence type="ECO:0000256" key="7">
    <source>
        <dbReference type="ARBA" id="ARBA00022723"/>
    </source>
</evidence>
<dbReference type="InterPro" id="IPR016037">
    <property type="entry name" value="DHQ_synth_AroB"/>
</dbReference>
<evidence type="ECO:0000259" key="15">
    <source>
        <dbReference type="Pfam" id="PF02541"/>
    </source>
</evidence>
<dbReference type="Gene3D" id="3.40.50.1970">
    <property type="match status" value="1"/>
</dbReference>
<dbReference type="Gene3D" id="3.30.420.150">
    <property type="entry name" value="Exopolyphosphatase. Domain 2"/>
    <property type="match status" value="1"/>
</dbReference>
<feature type="binding site" evidence="13">
    <location>
        <begin position="119"/>
        <end position="120"/>
    </location>
    <ligand>
        <name>NAD(+)</name>
        <dbReference type="ChEBI" id="CHEBI:57540"/>
    </ligand>
</feature>
<dbReference type="GO" id="GO:0005737">
    <property type="term" value="C:cytoplasm"/>
    <property type="evidence" value="ECO:0007669"/>
    <property type="project" value="UniProtKB-SubCell"/>
</dbReference>
<dbReference type="GO" id="GO:0009423">
    <property type="term" value="P:chorismate biosynthetic process"/>
    <property type="evidence" value="ECO:0007669"/>
    <property type="project" value="UniProtKB-UniRule"/>
</dbReference>
<evidence type="ECO:0000256" key="13">
    <source>
        <dbReference type="HAMAP-Rule" id="MF_00110"/>
    </source>
</evidence>
<keyword evidence="7 13" id="KW-0479">Metal-binding</keyword>
<sequence>MKKIFDDIYVGSNIISKLNDYTKDFDKVLVFSNETIADLYFEKFKSTLIEKDKIFYFTIKDGEEYKNIESILSVYDFMLENNFSRKSLVISLGGGVICDMGGYISATYMRGIEFIQVPTSLLAQVDASVGGKVAINHPKCKNMIGSFKSPYRVLIDVEFLKTLAEREFKSGMGELLKHSFLTKDKKYLEYIENNVEKIKALDNEVLENIVEQSIRIKKHYVDIDPFEKGERAFLNLGHTYAHALESFFAYKAYTHGEAVAKGIIFDLELSLLRGQIDKAYLGRARNIFNLFNIDTDLIYLDSDKFIPLMRKDKKNSFNKIITIILDNEGNLSKTEVKENEIIKIIAKYKNNFLRASIDIGTNSCRLFIAEVKKIDNEIIFKKEIHKDLEIVKLGEDVNKNKFLKEEAIERTLKCLKKYRELIDEYSIEEKNIICFATSATRDSSNRDYFIKKVYDETKIKINCISGDEEAYINFKGVISSFDKNFKENILVFDIGGGSTEFTLGNMNDIEKKISLNIGSVRITEKFFLENGRYNYSEENRNKAKEWIKENLEKLEEFKNESFILVGVAGTTTTQVSVREKMEIYDSEKIHLSDLTTKEISDNLDLFIKNIKNDKDVKGLDTKRRDVIIGGTIILKEILEYFKKDSLIVSENDNLMGAILEGVNENDRCSK</sequence>
<feature type="binding site" evidence="13">
    <location>
        <position position="132"/>
    </location>
    <ligand>
        <name>NAD(+)</name>
        <dbReference type="ChEBI" id="CHEBI:57540"/>
    </ligand>
</feature>
<comment type="similarity">
    <text evidence="13">Belongs to the sugar phosphate cyclases superfamily. Dehydroquinate synthase family.</text>
</comment>
<dbReference type="GO" id="GO:0003856">
    <property type="term" value="F:3-dehydroquinate synthase activity"/>
    <property type="evidence" value="ECO:0007669"/>
    <property type="project" value="UniProtKB-UniRule"/>
</dbReference>
<comment type="function">
    <text evidence="13">Catalyzes the conversion of 3-deoxy-D-arabino-heptulosonate 7-phosphate (DAHP) to dehydroquinate (DHQ).</text>
</comment>
<feature type="domain" description="Ppx/GppA phosphatase N-terminal" evidence="15">
    <location>
        <begin position="383"/>
        <end position="650"/>
    </location>
</feature>
<feature type="binding site" evidence="13">
    <location>
        <begin position="95"/>
        <end position="99"/>
    </location>
    <ligand>
        <name>NAD(+)</name>
        <dbReference type="ChEBI" id="CHEBI:57540"/>
    </ligand>
</feature>
<reference evidence="17 18" key="1">
    <citation type="submission" date="2017-11" db="EMBL/GenBank/DDBJ databases">
        <title>Genome sequencing of Fusobacterium periodonticum KCOM 1261.</title>
        <authorList>
            <person name="Kook J.-K."/>
            <person name="Park S.-N."/>
            <person name="Lim Y.K."/>
        </authorList>
    </citation>
    <scope>NUCLEOTIDE SEQUENCE [LARGE SCALE GENOMIC DNA]</scope>
    <source>
        <strain evidence="17 18">KCOM 1261</strain>
    </source>
</reference>
<dbReference type="FunFam" id="3.40.50.1970:FF:000007">
    <property type="entry name" value="Pentafunctional AROM polypeptide"/>
    <property type="match status" value="1"/>
</dbReference>
<dbReference type="Gene3D" id="3.30.420.40">
    <property type="match status" value="1"/>
</dbReference>
<comment type="pathway">
    <text evidence="4 13">Metabolic intermediate biosynthesis; chorismate biosynthesis; chorismate from D-erythrose 4-phosphate and phosphoenolpyruvate: step 2/7.</text>
</comment>
<evidence type="ECO:0000256" key="5">
    <source>
        <dbReference type="ARBA" id="ARBA00013031"/>
    </source>
</evidence>
<evidence type="ECO:0000256" key="6">
    <source>
        <dbReference type="ARBA" id="ARBA00022605"/>
    </source>
</evidence>
<dbReference type="Pfam" id="PF01761">
    <property type="entry name" value="DHQ_synthase"/>
    <property type="match status" value="1"/>
</dbReference>
<feature type="domain" description="3-dehydroquinate synthase C-terminal" evidence="16">
    <location>
        <begin position="171"/>
        <end position="315"/>
    </location>
</feature>
<keyword evidence="13" id="KW-0170">Cobalt</keyword>
<evidence type="ECO:0000256" key="2">
    <source>
        <dbReference type="ARBA" id="ARBA00001911"/>
    </source>
</evidence>
<gene>
    <name evidence="13 17" type="primary">aroB</name>
    <name evidence="17" type="ORF">CTM72_02345</name>
</gene>
<evidence type="ECO:0000256" key="3">
    <source>
        <dbReference type="ARBA" id="ARBA00001947"/>
    </source>
</evidence>
<dbReference type="UniPathway" id="UPA00053">
    <property type="reaction ID" value="UER00085"/>
</dbReference>
<feature type="binding site" evidence="13">
    <location>
        <position position="141"/>
    </location>
    <ligand>
        <name>NAD(+)</name>
        <dbReference type="ChEBI" id="CHEBI:57540"/>
    </ligand>
</feature>
<evidence type="ECO:0000256" key="4">
    <source>
        <dbReference type="ARBA" id="ARBA00004661"/>
    </source>
</evidence>
<keyword evidence="12 13" id="KW-0456">Lyase</keyword>
<feature type="binding site" evidence="13">
    <location>
        <position position="174"/>
    </location>
    <ligand>
        <name>Zn(2+)</name>
        <dbReference type="ChEBI" id="CHEBI:29105"/>
    </ligand>
</feature>
<keyword evidence="6 13" id="KW-0028">Amino-acid biosynthesis</keyword>
<dbReference type="GO" id="GO:0009073">
    <property type="term" value="P:aromatic amino acid family biosynthetic process"/>
    <property type="evidence" value="ECO:0007669"/>
    <property type="project" value="UniProtKB-KW"/>
</dbReference>
<dbReference type="GO" id="GO:0000166">
    <property type="term" value="F:nucleotide binding"/>
    <property type="evidence" value="ECO:0007669"/>
    <property type="project" value="UniProtKB-KW"/>
</dbReference>
<evidence type="ECO:0000313" key="17">
    <source>
        <dbReference type="EMBL" id="ATV58688.1"/>
    </source>
</evidence>
<feature type="domain" description="3-dehydroquinate synthase N-terminal" evidence="14">
    <location>
        <begin position="57"/>
        <end position="169"/>
    </location>
</feature>
<accession>A0A2D3NTF5</accession>
<dbReference type="InterPro" id="IPR030960">
    <property type="entry name" value="DHQS/DOIS_N"/>
</dbReference>
<comment type="subcellular location">
    <subcellularLocation>
        <location evidence="13">Cytoplasm</location>
    </subcellularLocation>
</comment>
<protein>
    <recommendedName>
        <fullName evidence="5 13">3-dehydroquinate synthase</fullName>
        <shortName evidence="13">DHQS</shortName>
        <ecNumber evidence="5 13">4.2.3.4</ecNumber>
    </recommendedName>
</protein>
<dbReference type="Pfam" id="PF24621">
    <property type="entry name" value="DHQS_C"/>
    <property type="match status" value="1"/>
</dbReference>
<dbReference type="FunFam" id="1.20.1090.10:FF:000037">
    <property type="entry name" value="3-dehydroquinate synthase"/>
    <property type="match status" value="1"/>
</dbReference>
<organism evidence="17 18">
    <name type="scientific">Fusobacterium pseudoperiodonticum</name>
    <dbReference type="NCBI Taxonomy" id="2663009"/>
    <lineage>
        <taxon>Bacteria</taxon>
        <taxon>Fusobacteriati</taxon>
        <taxon>Fusobacteriota</taxon>
        <taxon>Fusobacteriia</taxon>
        <taxon>Fusobacteriales</taxon>
        <taxon>Fusobacteriaceae</taxon>
        <taxon>Fusobacterium</taxon>
    </lineage>
</organism>
<dbReference type="InterPro" id="IPR003695">
    <property type="entry name" value="Ppx_GppA_N"/>
</dbReference>
<dbReference type="GO" id="GO:0008652">
    <property type="term" value="P:amino acid biosynthetic process"/>
    <property type="evidence" value="ECO:0007669"/>
    <property type="project" value="UniProtKB-KW"/>
</dbReference>
<dbReference type="EC" id="4.2.3.4" evidence="5 13"/>
<feature type="binding site" evidence="13">
    <location>
        <begin position="159"/>
        <end position="162"/>
    </location>
    <ligand>
        <name>NAD(+)</name>
        <dbReference type="ChEBI" id="CHEBI:57540"/>
    </ligand>
</feature>